<organism evidence="1">
    <name type="scientific">Physcomitrium patens</name>
    <name type="common">Spreading-leaved earth moss</name>
    <name type="synonym">Physcomitrella patens</name>
    <dbReference type="NCBI Taxonomy" id="3218"/>
    <lineage>
        <taxon>Eukaryota</taxon>
        <taxon>Viridiplantae</taxon>
        <taxon>Streptophyta</taxon>
        <taxon>Embryophyta</taxon>
        <taxon>Bryophyta</taxon>
        <taxon>Bryophytina</taxon>
        <taxon>Bryopsida</taxon>
        <taxon>Funariidae</taxon>
        <taxon>Funariales</taxon>
        <taxon>Funariaceae</taxon>
        <taxon>Physcomitrium</taxon>
    </lineage>
</organism>
<keyword evidence="3" id="KW-1185">Reference proteome</keyword>
<protein>
    <submittedName>
        <fullName evidence="1 2">Uncharacterized protein</fullName>
    </submittedName>
</protein>
<sequence length="126" mass="13687">MTVRGPLPFNQSPGMLFSHLPLCAHLPLAIVTTCLHHGKEEHMFQCITRHALPSTDPTLIPSGSLNTRPGSIASVHSRAHAVIPTECATANFRYCNQGLFKPKLQVCSCKCAKVILDAVHVVQLIP</sequence>
<dbReference type="Gramene" id="Pp3c12_18970V3.1">
    <property type="protein sequence ID" value="Pp3c12_18970V3.1"/>
    <property type="gene ID" value="Pp3c12_18970"/>
</dbReference>
<dbReference type="Proteomes" id="UP000006727">
    <property type="component" value="Chromosome 12"/>
</dbReference>
<accession>A0A2K1JRK8</accession>
<dbReference type="EMBL" id="ABEU02000012">
    <property type="protein sequence ID" value="PNR44096.1"/>
    <property type="molecule type" value="Genomic_DNA"/>
</dbReference>
<dbReference type="AlphaFoldDB" id="A0A2K1JRK8"/>
<name>A0A2K1JRK8_PHYPA</name>
<evidence type="ECO:0000313" key="3">
    <source>
        <dbReference type="Proteomes" id="UP000006727"/>
    </source>
</evidence>
<dbReference type="PaxDb" id="3218-PP1S46_120V6.1"/>
<proteinExistence type="predicted"/>
<evidence type="ECO:0000313" key="1">
    <source>
        <dbReference type="EMBL" id="PNR44096.1"/>
    </source>
</evidence>
<reference evidence="1 3" key="2">
    <citation type="journal article" date="2018" name="Plant J.">
        <title>The Physcomitrella patens chromosome-scale assembly reveals moss genome structure and evolution.</title>
        <authorList>
            <person name="Lang D."/>
            <person name="Ullrich K.K."/>
            <person name="Murat F."/>
            <person name="Fuchs J."/>
            <person name="Jenkins J."/>
            <person name="Haas F.B."/>
            <person name="Piednoel M."/>
            <person name="Gundlach H."/>
            <person name="Van Bel M."/>
            <person name="Meyberg R."/>
            <person name="Vives C."/>
            <person name="Morata J."/>
            <person name="Symeonidi A."/>
            <person name="Hiss M."/>
            <person name="Muchero W."/>
            <person name="Kamisugi Y."/>
            <person name="Saleh O."/>
            <person name="Blanc G."/>
            <person name="Decker E.L."/>
            <person name="van Gessel N."/>
            <person name="Grimwood J."/>
            <person name="Hayes R.D."/>
            <person name="Graham S.W."/>
            <person name="Gunter L.E."/>
            <person name="McDaniel S.F."/>
            <person name="Hoernstein S.N.W."/>
            <person name="Larsson A."/>
            <person name="Li F.W."/>
            <person name="Perroud P.F."/>
            <person name="Phillips J."/>
            <person name="Ranjan P."/>
            <person name="Rokshar D.S."/>
            <person name="Rothfels C.J."/>
            <person name="Schneider L."/>
            <person name="Shu S."/>
            <person name="Stevenson D.W."/>
            <person name="Thummler F."/>
            <person name="Tillich M."/>
            <person name="Villarreal Aguilar J.C."/>
            <person name="Widiez T."/>
            <person name="Wong G.K."/>
            <person name="Wymore A."/>
            <person name="Zhang Y."/>
            <person name="Zimmer A.D."/>
            <person name="Quatrano R.S."/>
            <person name="Mayer K.F.X."/>
            <person name="Goodstein D."/>
            <person name="Casacuberta J.M."/>
            <person name="Vandepoele K."/>
            <person name="Reski R."/>
            <person name="Cuming A.C."/>
            <person name="Tuskan G.A."/>
            <person name="Maumus F."/>
            <person name="Salse J."/>
            <person name="Schmutz J."/>
            <person name="Rensing S.A."/>
        </authorList>
    </citation>
    <scope>NUCLEOTIDE SEQUENCE [LARGE SCALE GENOMIC DNA]</scope>
    <source>
        <strain evidence="2 3">cv. Gransden 2004</strain>
    </source>
</reference>
<reference evidence="2" key="3">
    <citation type="submission" date="2020-12" db="UniProtKB">
        <authorList>
            <consortium name="EnsemblPlants"/>
        </authorList>
    </citation>
    <scope>IDENTIFICATION</scope>
</reference>
<reference evidence="1 3" key="1">
    <citation type="journal article" date="2008" name="Science">
        <title>The Physcomitrella genome reveals evolutionary insights into the conquest of land by plants.</title>
        <authorList>
            <person name="Rensing S."/>
            <person name="Lang D."/>
            <person name="Zimmer A."/>
            <person name="Terry A."/>
            <person name="Salamov A."/>
            <person name="Shapiro H."/>
            <person name="Nishiyama T."/>
            <person name="Perroud P.-F."/>
            <person name="Lindquist E."/>
            <person name="Kamisugi Y."/>
            <person name="Tanahashi T."/>
            <person name="Sakakibara K."/>
            <person name="Fujita T."/>
            <person name="Oishi K."/>
            <person name="Shin-I T."/>
            <person name="Kuroki Y."/>
            <person name="Toyoda A."/>
            <person name="Suzuki Y."/>
            <person name="Hashimoto A."/>
            <person name="Yamaguchi K."/>
            <person name="Sugano A."/>
            <person name="Kohara Y."/>
            <person name="Fujiyama A."/>
            <person name="Anterola A."/>
            <person name="Aoki S."/>
            <person name="Ashton N."/>
            <person name="Barbazuk W.B."/>
            <person name="Barker E."/>
            <person name="Bennetzen J."/>
            <person name="Bezanilla M."/>
            <person name="Blankenship R."/>
            <person name="Cho S.H."/>
            <person name="Dutcher S."/>
            <person name="Estelle M."/>
            <person name="Fawcett J.A."/>
            <person name="Gundlach H."/>
            <person name="Hanada K."/>
            <person name="Heyl A."/>
            <person name="Hicks K.A."/>
            <person name="Hugh J."/>
            <person name="Lohr M."/>
            <person name="Mayer K."/>
            <person name="Melkozernov A."/>
            <person name="Murata T."/>
            <person name="Nelson D."/>
            <person name="Pils B."/>
            <person name="Prigge M."/>
            <person name="Reiss B."/>
            <person name="Renner T."/>
            <person name="Rombauts S."/>
            <person name="Rushton P."/>
            <person name="Sanderfoot A."/>
            <person name="Schween G."/>
            <person name="Shiu S.-H."/>
            <person name="Stueber K."/>
            <person name="Theodoulou F.L."/>
            <person name="Tu H."/>
            <person name="Van de Peer Y."/>
            <person name="Verrier P.J."/>
            <person name="Waters E."/>
            <person name="Wood A."/>
            <person name="Yang L."/>
            <person name="Cove D."/>
            <person name="Cuming A."/>
            <person name="Hasebe M."/>
            <person name="Lucas S."/>
            <person name="Mishler D.B."/>
            <person name="Reski R."/>
            <person name="Grigoriev I."/>
            <person name="Quatrano R.S."/>
            <person name="Boore J.L."/>
        </authorList>
    </citation>
    <scope>NUCLEOTIDE SEQUENCE [LARGE SCALE GENOMIC DNA]</scope>
    <source>
        <strain evidence="2 3">cv. Gransden 2004</strain>
    </source>
</reference>
<dbReference type="EnsemblPlants" id="Pp3c12_18970V3.1">
    <property type="protein sequence ID" value="Pp3c12_18970V3.1"/>
    <property type="gene ID" value="Pp3c12_18970"/>
</dbReference>
<dbReference type="InParanoid" id="A0A2K1JRK8"/>
<evidence type="ECO:0000313" key="2">
    <source>
        <dbReference type="EnsemblPlants" id="Pp3c12_18970V3.1"/>
    </source>
</evidence>
<gene>
    <name evidence="1" type="ORF">PHYPA_016479</name>
</gene>